<dbReference type="AlphaFoldDB" id="A0A9W8DUR9"/>
<proteinExistence type="inferred from homology"/>
<name>A0A9W8DUR9_9FUNG</name>
<comment type="similarity">
    <text evidence="1">Belongs to the universal ribosomal protein uL10 family.</text>
</comment>
<evidence type="ECO:0000256" key="3">
    <source>
        <dbReference type="ARBA" id="ARBA00023274"/>
    </source>
</evidence>
<dbReference type="EMBL" id="JANBPT010000281">
    <property type="protein sequence ID" value="KAJ1924310.1"/>
    <property type="molecule type" value="Genomic_DNA"/>
</dbReference>
<dbReference type="InterPro" id="IPR043141">
    <property type="entry name" value="Ribosomal_uL10-like_sf"/>
</dbReference>
<evidence type="ECO:0000313" key="4">
    <source>
        <dbReference type="EMBL" id="KAJ1924310.1"/>
    </source>
</evidence>
<sequence length="232" mass="25656">MVEVAPVLTRLPRSAPPKALNSLNKPFNDRKKFLFNMYEEQLASPVYLVFQNHNLTVNEVKKVRQSLKEKCHPLAQIGIVRTALLKAVIRDTEFANMGPLFTGPVAIMYLDYARLAVPHADLPAEGVDPAEIDTTAVLRSMIEVAGQQAKLLLIGGKFDRQLLNPQLVKHLATLPSFAQLHAQLAAGVFGPIQSLHQTVNHIPQSLVFTLNEVSKEAEVLTATEKTEEPKPE</sequence>
<evidence type="ECO:0000313" key="5">
    <source>
        <dbReference type="Proteomes" id="UP001150569"/>
    </source>
</evidence>
<dbReference type="Pfam" id="PF00466">
    <property type="entry name" value="Ribosomal_L10"/>
    <property type="match status" value="1"/>
</dbReference>
<dbReference type="GO" id="GO:1990904">
    <property type="term" value="C:ribonucleoprotein complex"/>
    <property type="evidence" value="ECO:0007669"/>
    <property type="project" value="UniProtKB-KW"/>
</dbReference>
<gene>
    <name evidence="4" type="ORF">IWQ60_005290</name>
</gene>
<organism evidence="4 5">
    <name type="scientific">Tieghemiomyces parasiticus</name>
    <dbReference type="NCBI Taxonomy" id="78921"/>
    <lineage>
        <taxon>Eukaryota</taxon>
        <taxon>Fungi</taxon>
        <taxon>Fungi incertae sedis</taxon>
        <taxon>Zoopagomycota</taxon>
        <taxon>Kickxellomycotina</taxon>
        <taxon>Dimargaritomycetes</taxon>
        <taxon>Dimargaritales</taxon>
        <taxon>Dimargaritaceae</taxon>
        <taxon>Tieghemiomyces</taxon>
    </lineage>
</organism>
<dbReference type="GO" id="GO:0005840">
    <property type="term" value="C:ribosome"/>
    <property type="evidence" value="ECO:0007669"/>
    <property type="project" value="UniProtKB-KW"/>
</dbReference>
<protein>
    <recommendedName>
        <fullName evidence="6">50S ribosomal protein L10</fullName>
    </recommendedName>
</protein>
<dbReference type="InterPro" id="IPR001790">
    <property type="entry name" value="Ribosomal_uL10"/>
</dbReference>
<keyword evidence="5" id="KW-1185">Reference proteome</keyword>
<dbReference type="PANTHER" id="PTHR11560">
    <property type="entry name" value="39S RIBOSOMAL PROTEIN L10, MITOCHONDRIAL"/>
    <property type="match status" value="1"/>
</dbReference>
<dbReference type="Gene3D" id="3.30.70.1730">
    <property type="match status" value="1"/>
</dbReference>
<accession>A0A9W8DUR9</accession>
<keyword evidence="3" id="KW-0687">Ribonucleoprotein</keyword>
<evidence type="ECO:0000256" key="1">
    <source>
        <dbReference type="ARBA" id="ARBA00008889"/>
    </source>
</evidence>
<keyword evidence="2" id="KW-0689">Ribosomal protein</keyword>
<dbReference type="Proteomes" id="UP001150569">
    <property type="component" value="Unassembled WGS sequence"/>
</dbReference>
<dbReference type="InterPro" id="IPR047865">
    <property type="entry name" value="Ribosomal_uL10_bac_type"/>
</dbReference>
<dbReference type="OrthoDB" id="360689at2759"/>
<evidence type="ECO:0008006" key="6">
    <source>
        <dbReference type="Google" id="ProtNLM"/>
    </source>
</evidence>
<dbReference type="SUPFAM" id="SSF160369">
    <property type="entry name" value="Ribosomal protein L10-like"/>
    <property type="match status" value="1"/>
</dbReference>
<comment type="caution">
    <text evidence="4">The sequence shown here is derived from an EMBL/GenBank/DDBJ whole genome shotgun (WGS) entry which is preliminary data.</text>
</comment>
<evidence type="ECO:0000256" key="2">
    <source>
        <dbReference type="ARBA" id="ARBA00022980"/>
    </source>
</evidence>
<dbReference type="Gene3D" id="6.10.250.290">
    <property type="match status" value="1"/>
</dbReference>
<reference evidence="4" key="1">
    <citation type="submission" date="2022-07" db="EMBL/GenBank/DDBJ databases">
        <title>Phylogenomic reconstructions and comparative analyses of Kickxellomycotina fungi.</title>
        <authorList>
            <person name="Reynolds N.K."/>
            <person name="Stajich J.E."/>
            <person name="Barry K."/>
            <person name="Grigoriev I.V."/>
            <person name="Crous P."/>
            <person name="Smith M.E."/>
        </authorList>
    </citation>
    <scope>NUCLEOTIDE SEQUENCE</scope>
    <source>
        <strain evidence="4">RSA 861</strain>
    </source>
</reference>